<gene>
    <name evidence="1" type="ORF">MLD38_036504</name>
</gene>
<name>A0ACB9LL33_9MYRT</name>
<keyword evidence="2" id="KW-1185">Reference proteome</keyword>
<dbReference type="Proteomes" id="UP001057402">
    <property type="component" value="Chromosome 11"/>
</dbReference>
<reference evidence="2" key="1">
    <citation type="journal article" date="2023" name="Front. Plant Sci.">
        <title>Chromosomal-level genome assembly of Melastoma candidum provides insights into trichome evolution.</title>
        <authorList>
            <person name="Zhong Y."/>
            <person name="Wu W."/>
            <person name="Sun C."/>
            <person name="Zou P."/>
            <person name="Liu Y."/>
            <person name="Dai S."/>
            <person name="Zhou R."/>
        </authorList>
    </citation>
    <scope>NUCLEOTIDE SEQUENCE [LARGE SCALE GENOMIC DNA]</scope>
</reference>
<proteinExistence type="predicted"/>
<comment type="caution">
    <text evidence="1">The sequence shown here is derived from an EMBL/GenBank/DDBJ whole genome shotgun (WGS) entry which is preliminary data.</text>
</comment>
<evidence type="ECO:0000313" key="2">
    <source>
        <dbReference type="Proteomes" id="UP001057402"/>
    </source>
</evidence>
<dbReference type="EMBL" id="CM042890">
    <property type="protein sequence ID" value="KAI4311622.1"/>
    <property type="molecule type" value="Genomic_DNA"/>
</dbReference>
<protein>
    <submittedName>
        <fullName evidence="1">Uncharacterized protein</fullName>
    </submittedName>
</protein>
<evidence type="ECO:0000313" key="1">
    <source>
        <dbReference type="EMBL" id="KAI4311622.1"/>
    </source>
</evidence>
<organism evidence="1 2">
    <name type="scientific">Melastoma candidum</name>
    <dbReference type="NCBI Taxonomy" id="119954"/>
    <lineage>
        <taxon>Eukaryota</taxon>
        <taxon>Viridiplantae</taxon>
        <taxon>Streptophyta</taxon>
        <taxon>Embryophyta</taxon>
        <taxon>Tracheophyta</taxon>
        <taxon>Spermatophyta</taxon>
        <taxon>Magnoliopsida</taxon>
        <taxon>eudicotyledons</taxon>
        <taxon>Gunneridae</taxon>
        <taxon>Pentapetalae</taxon>
        <taxon>rosids</taxon>
        <taxon>malvids</taxon>
        <taxon>Myrtales</taxon>
        <taxon>Melastomataceae</taxon>
        <taxon>Melastomatoideae</taxon>
        <taxon>Melastomateae</taxon>
        <taxon>Melastoma</taxon>
    </lineage>
</organism>
<accession>A0ACB9LL33</accession>
<sequence>MILRQFPFPRKAKGGSKGESSSQGPQYRFTLTNSTGIMMMSLPETGEGLQEEEGEEEEEYHTPPENSSAVPSSDEAVGDGPGPADKVERVVDLGRDDEVDISLCVLGLEKGGETEGIPALSKKDGLQGSSISKLRVALDLYSDGGNVPDLEGLERGPALKGKVALARQEYRARKLSKRGKKLGSVIGDECNDMSDSGVRVVDPEMREIRILKGDGVPGGSRRPNLSGGLRSSEKDREENVSGGESDSQSKRRTIDGEFGGSLVGNSGTRFESLGSGGNRDTIKDVGNGNMEADDAVKESPAQRMKILVVNLQVQTPSSSVGIVKEKVREFQKSMEKLNPQEGGIVGGSSMRGKLNKKSDCRDTIRIVNLEVLERSDGPVVDLDVDNTTTCRETPAGNKRRNNLAQDKSVEEIEKFRSPEKSFLPHDKGKRICLDGGSGMIDLDVDEFETCDNLAQMLSKFRECIGPSHIDVLGESSKDAQGLRKLPPSIAGQPTNEESRRGDRSQVTVPPLPVSPAEDDVVHLASPKSNAPPPPNVKLRNLLKAMKMITGTRADTNEEAESLLDVAKRLGMNLPRPSWWPEEF</sequence>